<dbReference type="Proteomes" id="UP000050795">
    <property type="component" value="Unassembled WGS sequence"/>
</dbReference>
<accession>A0AA85JTV9</accession>
<evidence type="ECO:0000313" key="1">
    <source>
        <dbReference type="Proteomes" id="UP000050795"/>
    </source>
</evidence>
<dbReference type="WBParaSite" id="TREG1_52390.1">
    <property type="protein sequence ID" value="TREG1_52390.1"/>
    <property type="gene ID" value="TREG1_52390"/>
</dbReference>
<proteinExistence type="predicted"/>
<reference evidence="1" key="1">
    <citation type="submission" date="2022-06" db="EMBL/GenBank/DDBJ databases">
        <authorList>
            <person name="Berger JAMES D."/>
            <person name="Berger JAMES D."/>
        </authorList>
    </citation>
    <scope>NUCLEOTIDE SEQUENCE [LARGE SCALE GENOMIC DNA]</scope>
</reference>
<keyword evidence="1" id="KW-1185">Reference proteome</keyword>
<dbReference type="AlphaFoldDB" id="A0AA85JTV9"/>
<reference evidence="2" key="2">
    <citation type="submission" date="2023-11" db="UniProtKB">
        <authorList>
            <consortium name="WormBaseParasite"/>
        </authorList>
    </citation>
    <scope>IDENTIFICATION</scope>
</reference>
<protein>
    <submittedName>
        <fullName evidence="2">Uncharacterized protein</fullName>
    </submittedName>
</protein>
<evidence type="ECO:0000313" key="2">
    <source>
        <dbReference type="WBParaSite" id="TREG1_52390.1"/>
    </source>
</evidence>
<sequence>MSTKQESQYEAEKSTTNLLITNSVNHLVDKVNILSDQINHCMNISSQYADTLSKSINTNNPHTLYAHNRSLQCIIRKLFCLKQSNQNVIKSLQRYQGYIEKLIFDICQEMISNSQADMLRIKCSRHKHDGIVQQVVRTECQLLKNLKRTLESKMKLLLHTIKNVKCIQIKLDEWICEHDRMIVQTERINERQSNSIVLEKQVETLNDSYSTSMNFNKILKTIEFTVSHANRLQFDLLCTFERIQHFLNGTRKSVYYALTEDCSFLVRQMHQLFISNLKQKMAHNRNLKMMNQIMGQTPNKSNEKVMKKLLANNEQLQTVRRELSLQYDHLNQYMQADLETLRSRRRQQTEHLIKSNGAEMSLIITRINPQQHRI</sequence>
<name>A0AA85JTV9_TRIRE</name>
<organism evidence="1 2">
    <name type="scientific">Trichobilharzia regenti</name>
    <name type="common">Nasal bird schistosome</name>
    <dbReference type="NCBI Taxonomy" id="157069"/>
    <lineage>
        <taxon>Eukaryota</taxon>
        <taxon>Metazoa</taxon>
        <taxon>Spiralia</taxon>
        <taxon>Lophotrochozoa</taxon>
        <taxon>Platyhelminthes</taxon>
        <taxon>Trematoda</taxon>
        <taxon>Digenea</taxon>
        <taxon>Strigeidida</taxon>
        <taxon>Schistosomatoidea</taxon>
        <taxon>Schistosomatidae</taxon>
        <taxon>Trichobilharzia</taxon>
    </lineage>
</organism>